<dbReference type="GO" id="GO:0016020">
    <property type="term" value="C:membrane"/>
    <property type="evidence" value="ECO:0007669"/>
    <property type="project" value="TreeGrafter"/>
</dbReference>
<evidence type="ECO:0000313" key="3">
    <source>
        <dbReference type="Proteomes" id="UP000653674"/>
    </source>
</evidence>
<dbReference type="EMBL" id="BONU01000039">
    <property type="protein sequence ID" value="GIG75873.1"/>
    <property type="molecule type" value="Genomic_DNA"/>
</dbReference>
<accession>A0A8J3PPG3</accession>
<dbReference type="InterPro" id="IPR000639">
    <property type="entry name" value="Epox_hydrolase-like"/>
</dbReference>
<dbReference type="InterPro" id="IPR029058">
    <property type="entry name" value="AB_hydrolase_fold"/>
</dbReference>
<dbReference type="Pfam" id="PF00561">
    <property type="entry name" value="Abhydrolase_1"/>
    <property type="match status" value="1"/>
</dbReference>
<feature type="domain" description="AB hydrolase-1" evidence="1">
    <location>
        <begin position="23"/>
        <end position="251"/>
    </location>
</feature>
<dbReference type="PANTHER" id="PTHR43798:SF33">
    <property type="entry name" value="HYDROLASE, PUTATIVE (AFU_ORTHOLOGUE AFUA_2G14860)-RELATED"/>
    <property type="match status" value="1"/>
</dbReference>
<dbReference type="RefSeq" id="WP_168076925.1">
    <property type="nucleotide sequence ID" value="NZ_BAAAQJ010000002.1"/>
</dbReference>
<gene>
    <name evidence="2" type="ORF">Pfl04_42770</name>
</gene>
<protein>
    <submittedName>
        <fullName evidence="2">Hydrolase</fullName>
    </submittedName>
</protein>
<keyword evidence="2" id="KW-0378">Hydrolase</keyword>
<reference evidence="2" key="1">
    <citation type="submission" date="2021-01" db="EMBL/GenBank/DDBJ databases">
        <title>Whole genome shotgun sequence of Planosporangium flavigriseum NBRC 105377.</title>
        <authorList>
            <person name="Komaki H."/>
            <person name="Tamura T."/>
        </authorList>
    </citation>
    <scope>NUCLEOTIDE SEQUENCE</scope>
    <source>
        <strain evidence="2">NBRC 105377</strain>
    </source>
</reference>
<dbReference type="AlphaFoldDB" id="A0A8J3PPG3"/>
<evidence type="ECO:0000313" key="2">
    <source>
        <dbReference type="EMBL" id="GIG75873.1"/>
    </source>
</evidence>
<dbReference type="Gene3D" id="3.40.50.1820">
    <property type="entry name" value="alpha/beta hydrolase"/>
    <property type="match status" value="1"/>
</dbReference>
<dbReference type="InterPro" id="IPR050266">
    <property type="entry name" value="AB_hydrolase_sf"/>
</dbReference>
<keyword evidence="3" id="KW-1185">Reference proteome</keyword>
<organism evidence="2 3">
    <name type="scientific">Planosporangium flavigriseum</name>
    <dbReference type="NCBI Taxonomy" id="373681"/>
    <lineage>
        <taxon>Bacteria</taxon>
        <taxon>Bacillati</taxon>
        <taxon>Actinomycetota</taxon>
        <taxon>Actinomycetes</taxon>
        <taxon>Micromonosporales</taxon>
        <taxon>Micromonosporaceae</taxon>
        <taxon>Planosporangium</taxon>
    </lineage>
</organism>
<dbReference type="PANTHER" id="PTHR43798">
    <property type="entry name" value="MONOACYLGLYCEROL LIPASE"/>
    <property type="match status" value="1"/>
</dbReference>
<dbReference type="PRINTS" id="PR00412">
    <property type="entry name" value="EPOXHYDRLASE"/>
</dbReference>
<name>A0A8J3PPG3_9ACTN</name>
<dbReference type="SUPFAM" id="SSF53474">
    <property type="entry name" value="alpha/beta-Hydrolases"/>
    <property type="match status" value="1"/>
</dbReference>
<evidence type="ECO:0000259" key="1">
    <source>
        <dbReference type="Pfam" id="PF00561"/>
    </source>
</evidence>
<proteinExistence type="predicted"/>
<dbReference type="PRINTS" id="PR00111">
    <property type="entry name" value="ABHYDROLASE"/>
</dbReference>
<comment type="caution">
    <text evidence="2">The sequence shown here is derived from an EMBL/GenBank/DDBJ whole genome shotgun (WGS) entry which is preliminary data.</text>
</comment>
<dbReference type="Proteomes" id="UP000653674">
    <property type="component" value="Unassembled WGS sequence"/>
</dbReference>
<dbReference type="InterPro" id="IPR000073">
    <property type="entry name" value="AB_hydrolase_1"/>
</dbReference>
<sequence length="287" mass="31225">MPTATVNGTTLSYDDTGPRNGVALVFSHSLFFNRSMFRHQVERFAADYRVIVYDHRGQGDSAPASLGLLDMDTLTEDAAALIEHLDLGPCHFLGNSMGGFVALRLAARRPDLLRSAVALGSSAESEHKLAEFAPLVEHMQRHGTAEVIDALMYIMLGDATLTDPAKEELRREWRAYMLSLPPAIGDAAYGVIHRKSVVDELAAATVPVLAIAGAEDHAYPPPLSSQLIADVVATARHVTVPQAGHSVALEQPEAVNDHLARHFATVDEDRTRACARQPRSRPGRRLR</sequence>
<dbReference type="GO" id="GO:0016787">
    <property type="term" value="F:hydrolase activity"/>
    <property type="evidence" value="ECO:0007669"/>
    <property type="project" value="UniProtKB-KW"/>
</dbReference>